<evidence type="ECO:0000313" key="9">
    <source>
        <dbReference type="EMBL" id="NDL57806.1"/>
    </source>
</evidence>
<keyword evidence="3" id="KW-1003">Cell membrane</keyword>
<keyword evidence="10" id="KW-1185">Reference proteome</keyword>
<evidence type="ECO:0000256" key="2">
    <source>
        <dbReference type="ARBA" id="ARBA00010792"/>
    </source>
</evidence>
<keyword evidence="6 7" id="KW-0472">Membrane</keyword>
<keyword evidence="5 7" id="KW-1133">Transmembrane helix</keyword>
<dbReference type="InterPro" id="IPR032816">
    <property type="entry name" value="VTT_dom"/>
</dbReference>
<dbReference type="Proteomes" id="UP000460435">
    <property type="component" value="Unassembled WGS sequence"/>
</dbReference>
<dbReference type="GO" id="GO:0005886">
    <property type="term" value="C:plasma membrane"/>
    <property type="evidence" value="ECO:0007669"/>
    <property type="project" value="UniProtKB-SubCell"/>
</dbReference>
<feature type="transmembrane region" description="Helical" evidence="7">
    <location>
        <begin position="7"/>
        <end position="30"/>
    </location>
</feature>
<dbReference type="AlphaFoldDB" id="A0A7K3M3I2"/>
<organism evidence="9 10">
    <name type="scientific">Phytoactinopolyspora mesophila</name>
    <dbReference type="NCBI Taxonomy" id="2650750"/>
    <lineage>
        <taxon>Bacteria</taxon>
        <taxon>Bacillati</taxon>
        <taxon>Actinomycetota</taxon>
        <taxon>Actinomycetes</taxon>
        <taxon>Jiangellales</taxon>
        <taxon>Jiangellaceae</taxon>
        <taxon>Phytoactinopolyspora</taxon>
    </lineage>
</organism>
<feature type="transmembrane region" description="Helical" evidence="7">
    <location>
        <begin position="169"/>
        <end position="190"/>
    </location>
</feature>
<comment type="subcellular location">
    <subcellularLocation>
        <location evidence="1">Cell membrane</location>
        <topology evidence="1">Multi-pass membrane protein</topology>
    </subcellularLocation>
</comment>
<evidence type="ECO:0000256" key="4">
    <source>
        <dbReference type="ARBA" id="ARBA00022692"/>
    </source>
</evidence>
<dbReference type="InterPro" id="IPR051311">
    <property type="entry name" value="DedA_domain"/>
</dbReference>
<evidence type="ECO:0000313" key="10">
    <source>
        <dbReference type="Proteomes" id="UP000460435"/>
    </source>
</evidence>
<dbReference type="PANTHER" id="PTHR42709">
    <property type="entry name" value="ALKALINE PHOSPHATASE LIKE PROTEIN"/>
    <property type="match status" value="1"/>
</dbReference>
<dbReference type="PANTHER" id="PTHR42709:SF6">
    <property type="entry name" value="UNDECAPRENYL PHOSPHATE TRANSPORTER A"/>
    <property type="match status" value="1"/>
</dbReference>
<evidence type="ECO:0000256" key="6">
    <source>
        <dbReference type="ARBA" id="ARBA00023136"/>
    </source>
</evidence>
<feature type="transmembrane region" description="Helical" evidence="7">
    <location>
        <begin position="135"/>
        <end position="157"/>
    </location>
</feature>
<dbReference type="Pfam" id="PF09335">
    <property type="entry name" value="VTT_dom"/>
    <property type="match status" value="1"/>
</dbReference>
<protein>
    <submittedName>
        <fullName evidence="9">DedA family protein</fullName>
    </submittedName>
</protein>
<comment type="similarity">
    <text evidence="2">Belongs to the DedA family.</text>
</comment>
<evidence type="ECO:0000259" key="8">
    <source>
        <dbReference type="Pfam" id="PF09335"/>
    </source>
</evidence>
<gene>
    <name evidence="9" type="ORF">F7O44_12035</name>
</gene>
<sequence length="222" mass="23080">MDPASLVAIPLAAYLAMTVLVAFDSIMPAVPSEVFVVSSGAFAAAGELHLAWAVAAAAVGAVAGDHVVFGLGRHKLPGALDRFRLGRRARMSVERVYDRFGSASAATIVAGRFLPLGRTASAASAGLAGLAPRRFLIWSVVGSLAWASWLVGLGYLTGSVTEAPLWMQSLIGIGVALVVGVWAGAIRAIIRTRRRLIDFADRNRPAAAPAAARAPQSVVTLR</sequence>
<accession>A0A7K3M3I2</accession>
<evidence type="ECO:0000256" key="5">
    <source>
        <dbReference type="ARBA" id="ARBA00022989"/>
    </source>
</evidence>
<feature type="transmembrane region" description="Helical" evidence="7">
    <location>
        <begin position="50"/>
        <end position="72"/>
    </location>
</feature>
<reference evidence="9 10" key="1">
    <citation type="submission" date="2019-11" db="EMBL/GenBank/DDBJ databases">
        <authorList>
            <person name="Li X.-J."/>
            <person name="Feng X.-M."/>
        </authorList>
    </citation>
    <scope>NUCLEOTIDE SEQUENCE [LARGE SCALE GENOMIC DNA]</scope>
    <source>
        <strain evidence="9 10">XMNu-373</strain>
    </source>
</reference>
<proteinExistence type="inferred from homology"/>
<name>A0A7K3M3I2_9ACTN</name>
<feature type="domain" description="VTT" evidence="8">
    <location>
        <begin position="30"/>
        <end position="155"/>
    </location>
</feature>
<evidence type="ECO:0000256" key="7">
    <source>
        <dbReference type="SAM" id="Phobius"/>
    </source>
</evidence>
<keyword evidence="4 7" id="KW-0812">Transmembrane</keyword>
<dbReference type="EMBL" id="WLZY01000003">
    <property type="protein sequence ID" value="NDL57806.1"/>
    <property type="molecule type" value="Genomic_DNA"/>
</dbReference>
<dbReference type="RefSeq" id="WP_162450459.1">
    <property type="nucleotide sequence ID" value="NZ_WLZY01000003.1"/>
</dbReference>
<evidence type="ECO:0000256" key="3">
    <source>
        <dbReference type="ARBA" id="ARBA00022475"/>
    </source>
</evidence>
<evidence type="ECO:0000256" key="1">
    <source>
        <dbReference type="ARBA" id="ARBA00004651"/>
    </source>
</evidence>
<comment type="caution">
    <text evidence="9">The sequence shown here is derived from an EMBL/GenBank/DDBJ whole genome shotgun (WGS) entry which is preliminary data.</text>
</comment>